<sequence>MRGFLLGGRGRGKNRLGDKVIGVASASACPCPIFVPRVKDRPLLFDVFLLLAIFSECQQWSLDAIIDLFFPILHV</sequence>
<reference evidence="1" key="1">
    <citation type="submission" date="2019-03" db="EMBL/GenBank/DDBJ databases">
        <authorList>
            <person name="Mank J."/>
            <person name="Almeida P."/>
        </authorList>
    </citation>
    <scope>NUCLEOTIDE SEQUENCE</scope>
    <source>
        <strain evidence="1">78183</strain>
    </source>
</reference>
<protein>
    <submittedName>
        <fullName evidence="1">Uncharacterized protein</fullName>
    </submittedName>
</protein>
<evidence type="ECO:0000313" key="1">
    <source>
        <dbReference type="EMBL" id="VFU53857.1"/>
    </source>
</evidence>
<name>A0A6N2MIK3_SALVM</name>
<gene>
    <name evidence="1" type="ORF">SVIM_LOCUS374283</name>
</gene>
<dbReference type="EMBL" id="CAADRP010001819">
    <property type="protein sequence ID" value="VFU53857.1"/>
    <property type="molecule type" value="Genomic_DNA"/>
</dbReference>
<proteinExistence type="predicted"/>
<dbReference type="AlphaFoldDB" id="A0A6N2MIK3"/>
<organism evidence="1">
    <name type="scientific">Salix viminalis</name>
    <name type="common">Common osier</name>
    <name type="synonym">Basket willow</name>
    <dbReference type="NCBI Taxonomy" id="40686"/>
    <lineage>
        <taxon>Eukaryota</taxon>
        <taxon>Viridiplantae</taxon>
        <taxon>Streptophyta</taxon>
        <taxon>Embryophyta</taxon>
        <taxon>Tracheophyta</taxon>
        <taxon>Spermatophyta</taxon>
        <taxon>Magnoliopsida</taxon>
        <taxon>eudicotyledons</taxon>
        <taxon>Gunneridae</taxon>
        <taxon>Pentapetalae</taxon>
        <taxon>rosids</taxon>
        <taxon>fabids</taxon>
        <taxon>Malpighiales</taxon>
        <taxon>Salicaceae</taxon>
        <taxon>Saliceae</taxon>
        <taxon>Salix</taxon>
    </lineage>
</organism>
<accession>A0A6N2MIK3</accession>